<dbReference type="PIRSF" id="PIRSF037262">
    <property type="entry name" value="UCP037262"/>
    <property type="match status" value="1"/>
</dbReference>
<dbReference type="EMBL" id="FOES01000002">
    <property type="protein sequence ID" value="SEP65422.1"/>
    <property type="molecule type" value="Genomic_DNA"/>
</dbReference>
<keyword evidence="3" id="KW-1185">Reference proteome</keyword>
<evidence type="ECO:0000259" key="1">
    <source>
        <dbReference type="Pfam" id="PF06855"/>
    </source>
</evidence>
<dbReference type="Pfam" id="PF06855">
    <property type="entry name" value="YozE_SAM_like"/>
    <property type="match status" value="1"/>
</dbReference>
<feature type="domain" description="YozE SAM-like" evidence="1">
    <location>
        <begin position="3"/>
        <end position="70"/>
    </location>
</feature>
<name>A0A1H8ZLX6_9BACI</name>
<dbReference type="OrthoDB" id="2242851at2"/>
<protein>
    <submittedName>
        <fullName evidence="2">Uncharacterized protein YozE, UPF0346 family</fullName>
    </submittedName>
</protein>
<dbReference type="Gene3D" id="1.10.150.260">
    <property type="entry name" value="YozE SAM-like"/>
    <property type="match status" value="1"/>
</dbReference>
<dbReference type="InterPro" id="IPR010673">
    <property type="entry name" value="UPF0346"/>
</dbReference>
<dbReference type="NCBIfam" id="NF010193">
    <property type="entry name" value="PRK13672.1"/>
    <property type="match status" value="1"/>
</dbReference>
<dbReference type="InterPro" id="IPR036806">
    <property type="entry name" value="YozE_SAM-like_sf"/>
</dbReference>
<proteinExistence type="predicted"/>
<dbReference type="RefSeq" id="WP_091772215.1">
    <property type="nucleotide sequence ID" value="NZ_CAESCL010000007.1"/>
</dbReference>
<dbReference type="Proteomes" id="UP000199427">
    <property type="component" value="Unassembled WGS sequence"/>
</dbReference>
<gene>
    <name evidence="2" type="ORF">SAMN05216362_10222</name>
</gene>
<evidence type="ECO:0000313" key="2">
    <source>
        <dbReference type="EMBL" id="SEP65422.1"/>
    </source>
</evidence>
<dbReference type="STRING" id="571933.SAMN05216362_10222"/>
<accession>A0A1H8ZLX6</accession>
<dbReference type="SUPFAM" id="SSF140652">
    <property type="entry name" value="YozE-like"/>
    <property type="match status" value="1"/>
</dbReference>
<sequence length="72" mass="8920">MKSFYHFMMMYRGIQEKNDSRKALADWMFHDHDFPKHSSDYLEISQYLEYHTPFSEALTTFDQVWEEYIQIN</sequence>
<dbReference type="InterPro" id="IPR023089">
    <property type="entry name" value="YozE_SAM-like"/>
</dbReference>
<dbReference type="AlphaFoldDB" id="A0A1H8ZLX6"/>
<organism evidence="2 3">
    <name type="scientific">Piscibacillus halophilus</name>
    <dbReference type="NCBI Taxonomy" id="571933"/>
    <lineage>
        <taxon>Bacteria</taxon>
        <taxon>Bacillati</taxon>
        <taxon>Bacillota</taxon>
        <taxon>Bacilli</taxon>
        <taxon>Bacillales</taxon>
        <taxon>Bacillaceae</taxon>
        <taxon>Piscibacillus</taxon>
    </lineage>
</organism>
<evidence type="ECO:0000313" key="3">
    <source>
        <dbReference type="Proteomes" id="UP000199427"/>
    </source>
</evidence>
<reference evidence="2 3" key="1">
    <citation type="submission" date="2016-10" db="EMBL/GenBank/DDBJ databases">
        <authorList>
            <person name="de Groot N.N."/>
        </authorList>
    </citation>
    <scope>NUCLEOTIDE SEQUENCE [LARGE SCALE GENOMIC DNA]</scope>
    <source>
        <strain evidence="2 3">DSM 21633</strain>
    </source>
</reference>